<accession>A0ABP8U9D5</accession>
<gene>
    <name evidence="2" type="ORF">GCM10023196_020840</name>
</gene>
<proteinExistence type="predicted"/>
<feature type="region of interest" description="Disordered" evidence="1">
    <location>
        <begin position="40"/>
        <end position="59"/>
    </location>
</feature>
<feature type="compositionally biased region" description="Low complexity" evidence="1">
    <location>
        <begin position="1"/>
        <end position="14"/>
    </location>
</feature>
<name>A0ABP8U9D5_9ACTN</name>
<keyword evidence="3" id="KW-1185">Reference proteome</keyword>
<sequence length="59" mass="6441">MPTMAAETVAAHAAETTRRGSFIDSPDWGTEARLTQAPKPRFEEEPKSANFMTDSVVDS</sequence>
<reference evidence="3" key="1">
    <citation type="journal article" date="2019" name="Int. J. Syst. Evol. Microbiol.">
        <title>The Global Catalogue of Microorganisms (GCM) 10K type strain sequencing project: providing services to taxonomists for standard genome sequencing and annotation.</title>
        <authorList>
            <consortium name="The Broad Institute Genomics Platform"/>
            <consortium name="The Broad Institute Genome Sequencing Center for Infectious Disease"/>
            <person name="Wu L."/>
            <person name="Ma J."/>
        </authorList>
    </citation>
    <scope>NUCLEOTIDE SEQUENCE [LARGE SCALE GENOMIC DNA]</scope>
    <source>
        <strain evidence="3">JCM 17939</strain>
    </source>
</reference>
<comment type="caution">
    <text evidence="2">The sequence shown here is derived from an EMBL/GenBank/DDBJ whole genome shotgun (WGS) entry which is preliminary data.</text>
</comment>
<evidence type="ECO:0000256" key="1">
    <source>
        <dbReference type="SAM" id="MobiDB-lite"/>
    </source>
</evidence>
<feature type="region of interest" description="Disordered" evidence="1">
    <location>
        <begin position="1"/>
        <end position="29"/>
    </location>
</feature>
<dbReference type="EMBL" id="BAABHK010000002">
    <property type="protein sequence ID" value="GAA4623682.1"/>
    <property type="molecule type" value="Genomic_DNA"/>
</dbReference>
<evidence type="ECO:0000313" key="2">
    <source>
        <dbReference type="EMBL" id="GAA4623682.1"/>
    </source>
</evidence>
<dbReference type="Proteomes" id="UP001501442">
    <property type="component" value="Unassembled WGS sequence"/>
</dbReference>
<protein>
    <submittedName>
        <fullName evidence="2">Uncharacterized protein</fullName>
    </submittedName>
</protein>
<evidence type="ECO:0000313" key="3">
    <source>
        <dbReference type="Proteomes" id="UP001501442"/>
    </source>
</evidence>
<organism evidence="2 3">
    <name type="scientific">Actinoallomurus vinaceus</name>
    <dbReference type="NCBI Taxonomy" id="1080074"/>
    <lineage>
        <taxon>Bacteria</taxon>
        <taxon>Bacillati</taxon>
        <taxon>Actinomycetota</taxon>
        <taxon>Actinomycetes</taxon>
        <taxon>Streptosporangiales</taxon>
        <taxon>Thermomonosporaceae</taxon>
        <taxon>Actinoallomurus</taxon>
    </lineage>
</organism>
<feature type="compositionally biased region" description="Polar residues" evidence="1">
    <location>
        <begin position="50"/>
        <end position="59"/>
    </location>
</feature>